<gene>
    <name evidence="1" type="ORF">L596_007134</name>
</gene>
<evidence type="ECO:0000313" key="2">
    <source>
        <dbReference type="Proteomes" id="UP000298663"/>
    </source>
</evidence>
<protein>
    <submittedName>
        <fullName evidence="1">Uncharacterized protein</fullName>
    </submittedName>
</protein>
<proteinExistence type="predicted"/>
<sequence>MSYESLLGALGKRDKHLAGLIEPLIIIDDALSVRSTADDRNGFLIESWFNLSSTCVARDSADYSHRKIYAK</sequence>
<organism evidence="1 2">
    <name type="scientific">Steinernema carpocapsae</name>
    <name type="common">Entomopathogenic nematode</name>
    <dbReference type="NCBI Taxonomy" id="34508"/>
    <lineage>
        <taxon>Eukaryota</taxon>
        <taxon>Metazoa</taxon>
        <taxon>Ecdysozoa</taxon>
        <taxon>Nematoda</taxon>
        <taxon>Chromadorea</taxon>
        <taxon>Rhabditida</taxon>
        <taxon>Tylenchina</taxon>
        <taxon>Panagrolaimomorpha</taxon>
        <taxon>Strongyloidoidea</taxon>
        <taxon>Steinernematidae</taxon>
        <taxon>Steinernema</taxon>
    </lineage>
</organism>
<evidence type="ECO:0000313" key="1">
    <source>
        <dbReference type="EMBL" id="TKR92491.1"/>
    </source>
</evidence>
<accession>A0A4U5P916</accession>
<dbReference type="Proteomes" id="UP000298663">
    <property type="component" value="Unassembled WGS sequence"/>
</dbReference>
<reference evidence="1 2" key="2">
    <citation type="journal article" date="2019" name="G3 (Bethesda)">
        <title>Hybrid Assembly of the Genome of the Entomopathogenic Nematode Steinernema carpocapsae Identifies the X-Chromosome.</title>
        <authorList>
            <person name="Serra L."/>
            <person name="Macchietto M."/>
            <person name="Macias-Munoz A."/>
            <person name="McGill C.J."/>
            <person name="Rodriguez I.M."/>
            <person name="Rodriguez B."/>
            <person name="Murad R."/>
            <person name="Mortazavi A."/>
        </authorList>
    </citation>
    <scope>NUCLEOTIDE SEQUENCE [LARGE SCALE GENOMIC DNA]</scope>
    <source>
        <strain evidence="1 2">ALL</strain>
    </source>
</reference>
<comment type="caution">
    <text evidence="1">The sequence shown here is derived from an EMBL/GenBank/DDBJ whole genome shotgun (WGS) entry which is preliminary data.</text>
</comment>
<keyword evidence="2" id="KW-1185">Reference proteome</keyword>
<dbReference type="AlphaFoldDB" id="A0A4U5P916"/>
<name>A0A4U5P916_STECR</name>
<reference evidence="1 2" key="1">
    <citation type="journal article" date="2015" name="Genome Biol.">
        <title>Comparative genomics of Steinernema reveals deeply conserved gene regulatory networks.</title>
        <authorList>
            <person name="Dillman A.R."/>
            <person name="Macchietto M."/>
            <person name="Porter C.F."/>
            <person name="Rogers A."/>
            <person name="Williams B."/>
            <person name="Antoshechkin I."/>
            <person name="Lee M.M."/>
            <person name="Goodwin Z."/>
            <person name="Lu X."/>
            <person name="Lewis E.E."/>
            <person name="Goodrich-Blair H."/>
            <person name="Stock S.P."/>
            <person name="Adams B.J."/>
            <person name="Sternberg P.W."/>
            <person name="Mortazavi A."/>
        </authorList>
    </citation>
    <scope>NUCLEOTIDE SEQUENCE [LARGE SCALE GENOMIC DNA]</scope>
    <source>
        <strain evidence="1 2">ALL</strain>
    </source>
</reference>
<dbReference type="EMBL" id="AZBU02000002">
    <property type="protein sequence ID" value="TKR92491.1"/>
    <property type="molecule type" value="Genomic_DNA"/>
</dbReference>